<dbReference type="Gene3D" id="1.20.1740.10">
    <property type="entry name" value="Amino acid/polyamine transporter I"/>
    <property type="match status" value="1"/>
</dbReference>
<evidence type="ECO:0000256" key="1">
    <source>
        <dbReference type="ARBA" id="ARBA00004141"/>
    </source>
</evidence>
<dbReference type="EMBL" id="CAJGYM010000001">
    <property type="protein sequence ID" value="CAD6184430.1"/>
    <property type="molecule type" value="Genomic_DNA"/>
</dbReference>
<evidence type="ECO:0000256" key="2">
    <source>
        <dbReference type="ARBA" id="ARBA00022692"/>
    </source>
</evidence>
<comment type="caution">
    <text evidence="7">The sequence shown here is derived from an EMBL/GenBank/DDBJ whole genome shotgun (WGS) entry which is preliminary data.</text>
</comment>
<keyword evidence="4 5" id="KW-0472">Membrane</keyword>
<evidence type="ECO:0000259" key="6">
    <source>
        <dbReference type="Pfam" id="PF01490"/>
    </source>
</evidence>
<dbReference type="GO" id="GO:0015179">
    <property type="term" value="F:L-amino acid transmembrane transporter activity"/>
    <property type="evidence" value="ECO:0007669"/>
    <property type="project" value="TreeGrafter"/>
</dbReference>
<reference evidence="7" key="1">
    <citation type="submission" date="2020-10" db="EMBL/GenBank/DDBJ databases">
        <authorList>
            <person name="Kikuchi T."/>
        </authorList>
    </citation>
    <scope>NUCLEOTIDE SEQUENCE</scope>
    <source>
        <strain evidence="7">NKZ352</strain>
    </source>
</reference>
<feature type="domain" description="Amino acid transporter transmembrane" evidence="6">
    <location>
        <begin position="69"/>
        <end position="433"/>
    </location>
</feature>
<evidence type="ECO:0000313" key="8">
    <source>
        <dbReference type="Proteomes" id="UP000835052"/>
    </source>
</evidence>
<organism evidence="7 8">
    <name type="scientific">Caenorhabditis auriculariae</name>
    <dbReference type="NCBI Taxonomy" id="2777116"/>
    <lineage>
        <taxon>Eukaryota</taxon>
        <taxon>Metazoa</taxon>
        <taxon>Ecdysozoa</taxon>
        <taxon>Nematoda</taxon>
        <taxon>Chromadorea</taxon>
        <taxon>Rhabditida</taxon>
        <taxon>Rhabditina</taxon>
        <taxon>Rhabditomorpha</taxon>
        <taxon>Rhabditoidea</taxon>
        <taxon>Rhabditidae</taxon>
        <taxon>Peloderinae</taxon>
        <taxon>Caenorhabditis</taxon>
    </lineage>
</organism>
<feature type="transmembrane region" description="Helical" evidence="5">
    <location>
        <begin position="378"/>
        <end position="398"/>
    </location>
</feature>
<dbReference type="Pfam" id="PF01490">
    <property type="entry name" value="Aa_trans"/>
    <property type="match status" value="1"/>
</dbReference>
<dbReference type="GO" id="GO:0005774">
    <property type="term" value="C:vacuolar membrane"/>
    <property type="evidence" value="ECO:0007669"/>
    <property type="project" value="TreeGrafter"/>
</dbReference>
<feature type="transmembrane region" description="Helical" evidence="5">
    <location>
        <begin position="159"/>
        <end position="178"/>
    </location>
</feature>
<gene>
    <name evidence="7" type="ORF">CAUJ_LOCUS349</name>
</gene>
<feature type="transmembrane region" description="Helical" evidence="5">
    <location>
        <begin position="404"/>
        <end position="425"/>
    </location>
</feature>
<dbReference type="OrthoDB" id="655540at2759"/>
<feature type="transmembrane region" description="Helical" evidence="5">
    <location>
        <begin position="297"/>
        <end position="319"/>
    </location>
</feature>
<dbReference type="FunFam" id="1.20.1740.10:FF:000052">
    <property type="entry name" value="Lysine histidine transporter-like 3"/>
    <property type="match status" value="1"/>
</dbReference>
<dbReference type="AlphaFoldDB" id="A0A8S1GRT3"/>
<accession>A0A8S1GRT3</accession>
<proteinExistence type="predicted"/>
<feature type="transmembrane region" description="Helical" evidence="5">
    <location>
        <begin position="464"/>
        <end position="487"/>
    </location>
</feature>
<keyword evidence="3 5" id="KW-1133">Transmembrane helix</keyword>
<keyword evidence="2 5" id="KW-0812">Transmembrane</keyword>
<evidence type="ECO:0000313" key="7">
    <source>
        <dbReference type="EMBL" id="CAD6184430.1"/>
    </source>
</evidence>
<sequence length="539" mass="59569">MFVIWTSLELNKYFNIHHAASISQNSIMKGKSKVYEVNKPYLSSITLDNGKTLQDDLSGTTSSPHRNEHGIHWAMAAVFIVGDMMGAGMISLPLALGNAGLGPGIAIILLASLFSGYTGIQLGDNWTMLQNRWTEYKQHCRRPYPEMAYRALGPWAKQAVSILLALSQFLIASVLLLMCAENLTTLLNVFFGWHLDFCVFIVALAAALWPLVMLQSPMDFWQLAIISAVSSSLAAGFIIAGSIHDSSACVPSRKLPSLSFTNFSLAYGTIVFAYGGHGAFPTIQHDMKKPQYFNRSVFWSYIFITIVYVAVSTTGLLVYGNSMVDTVIPSIQLKWISQTINVMITLHIFPTIVIVFSPLSQQVEEWFRAPNEFGVKRFLIRTLLLGCSTFLSLSVLKLGVFLDLVGATTITLMTMLLPSVFYLFLQASWKKRQDAIQSGLLSSNSPDDQIAKFSDIVYYTPKMILLFNVLSLTFGFVGGVSSAYSAIKELIGAHQVAPCYVRWFQEGFLGHSNGGSTHCCGEFSNVSYYHDISVCSVRP</sequence>
<name>A0A8S1GRT3_9PELO</name>
<dbReference type="Proteomes" id="UP000835052">
    <property type="component" value="Unassembled WGS sequence"/>
</dbReference>
<dbReference type="InterPro" id="IPR013057">
    <property type="entry name" value="AA_transpt_TM"/>
</dbReference>
<evidence type="ECO:0000256" key="3">
    <source>
        <dbReference type="ARBA" id="ARBA00022989"/>
    </source>
</evidence>
<feature type="transmembrane region" description="Helical" evidence="5">
    <location>
        <begin position="73"/>
        <end position="95"/>
    </location>
</feature>
<comment type="subcellular location">
    <subcellularLocation>
        <location evidence="1">Membrane</location>
        <topology evidence="1">Multi-pass membrane protein</topology>
    </subcellularLocation>
</comment>
<feature type="transmembrane region" description="Helical" evidence="5">
    <location>
        <begin position="339"/>
        <end position="357"/>
    </location>
</feature>
<feature type="transmembrane region" description="Helical" evidence="5">
    <location>
        <begin position="190"/>
        <end position="211"/>
    </location>
</feature>
<dbReference type="PANTHER" id="PTHR22950:SF703">
    <property type="entry name" value="AMINO ACID TRANSPORTER TRANSMEMBRANE DOMAIN-CONTAINING PROTEIN"/>
    <property type="match status" value="1"/>
</dbReference>
<protein>
    <recommendedName>
        <fullName evidence="6">Amino acid transporter transmembrane domain-containing protein</fullName>
    </recommendedName>
</protein>
<evidence type="ECO:0000256" key="4">
    <source>
        <dbReference type="ARBA" id="ARBA00023136"/>
    </source>
</evidence>
<keyword evidence="8" id="KW-1185">Reference proteome</keyword>
<feature type="transmembrane region" description="Helical" evidence="5">
    <location>
        <begin position="223"/>
        <end position="243"/>
    </location>
</feature>
<feature type="transmembrane region" description="Helical" evidence="5">
    <location>
        <begin position="101"/>
        <end position="120"/>
    </location>
</feature>
<evidence type="ECO:0000256" key="5">
    <source>
        <dbReference type="SAM" id="Phobius"/>
    </source>
</evidence>
<dbReference type="PANTHER" id="PTHR22950">
    <property type="entry name" value="AMINO ACID TRANSPORTER"/>
    <property type="match status" value="1"/>
</dbReference>